<keyword evidence="9" id="KW-1185">Reference proteome</keyword>
<feature type="transmembrane region" description="Helical" evidence="7">
    <location>
        <begin position="445"/>
        <end position="469"/>
    </location>
</feature>
<evidence type="ECO:0000256" key="6">
    <source>
        <dbReference type="ARBA" id="ARBA00023136"/>
    </source>
</evidence>
<evidence type="ECO:0000256" key="7">
    <source>
        <dbReference type="SAM" id="Phobius"/>
    </source>
</evidence>
<protein>
    <submittedName>
        <fullName evidence="8">Uncharacterized protein</fullName>
    </submittedName>
</protein>
<evidence type="ECO:0000313" key="8">
    <source>
        <dbReference type="EMBL" id="OOV07295.1"/>
    </source>
</evidence>
<accession>A0A1T1ATI1</accession>
<keyword evidence="6 7" id="KW-0472">Membrane</keyword>
<proteinExistence type="inferred from homology"/>
<dbReference type="Pfam" id="PF13440">
    <property type="entry name" value="Polysacc_synt_3"/>
    <property type="match status" value="1"/>
</dbReference>
<keyword evidence="3" id="KW-1003">Cell membrane</keyword>
<dbReference type="RefSeq" id="WP_078365133.1">
    <property type="nucleotide sequence ID" value="NZ_MTJN01000002.1"/>
</dbReference>
<gene>
    <name evidence="8" type="ORF">RF819_11645</name>
</gene>
<dbReference type="PANTHER" id="PTHR30250">
    <property type="entry name" value="PST FAMILY PREDICTED COLANIC ACID TRANSPORTER"/>
    <property type="match status" value="1"/>
</dbReference>
<dbReference type="InterPro" id="IPR050833">
    <property type="entry name" value="Poly_Biosynth_Transport"/>
</dbReference>
<organism evidence="8 9">
    <name type="scientific">Rhodoferax fermentans</name>
    <dbReference type="NCBI Taxonomy" id="28066"/>
    <lineage>
        <taxon>Bacteria</taxon>
        <taxon>Pseudomonadati</taxon>
        <taxon>Pseudomonadota</taxon>
        <taxon>Betaproteobacteria</taxon>
        <taxon>Burkholderiales</taxon>
        <taxon>Comamonadaceae</taxon>
        <taxon>Rhodoferax</taxon>
    </lineage>
</organism>
<dbReference type="EMBL" id="MTJN01000002">
    <property type="protein sequence ID" value="OOV07295.1"/>
    <property type="molecule type" value="Genomic_DNA"/>
</dbReference>
<feature type="transmembrane region" description="Helical" evidence="7">
    <location>
        <begin position="25"/>
        <end position="43"/>
    </location>
</feature>
<comment type="caution">
    <text evidence="8">The sequence shown here is derived from an EMBL/GenBank/DDBJ whole genome shotgun (WGS) entry which is preliminary data.</text>
</comment>
<feature type="transmembrane region" description="Helical" evidence="7">
    <location>
        <begin position="153"/>
        <end position="172"/>
    </location>
</feature>
<feature type="transmembrane region" description="Helical" evidence="7">
    <location>
        <begin position="119"/>
        <end position="141"/>
    </location>
</feature>
<dbReference type="PANTHER" id="PTHR30250:SF10">
    <property type="entry name" value="LIPOPOLYSACCHARIDE BIOSYNTHESIS PROTEIN WZXC"/>
    <property type="match status" value="1"/>
</dbReference>
<evidence type="ECO:0000256" key="3">
    <source>
        <dbReference type="ARBA" id="ARBA00022475"/>
    </source>
</evidence>
<evidence type="ECO:0000313" key="9">
    <source>
        <dbReference type="Proteomes" id="UP000190750"/>
    </source>
</evidence>
<keyword evidence="4 7" id="KW-0812">Transmembrane</keyword>
<feature type="transmembrane region" description="Helical" evidence="7">
    <location>
        <begin position="419"/>
        <end position="439"/>
    </location>
</feature>
<evidence type="ECO:0000256" key="1">
    <source>
        <dbReference type="ARBA" id="ARBA00004651"/>
    </source>
</evidence>
<feature type="transmembrane region" description="Helical" evidence="7">
    <location>
        <begin position="361"/>
        <end position="380"/>
    </location>
</feature>
<comment type="similarity">
    <text evidence="2">Belongs to the polysaccharide synthase family.</text>
</comment>
<feature type="transmembrane region" description="Helical" evidence="7">
    <location>
        <begin position="50"/>
        <end position="71"/>
    </location>
</feature>
<feature type="transmembrane region" description="Helical" evidence="7">
    <location>
        <begin position="177"/>
        <end position="196"/>
    </location>
</feature>
<comment type="subcellular location">
    <subcellularLocation>
        <location evidence="1">Cell membrane</location>
        <topology evidence="1">Multi-pass membrane protein</topology>
    </subcellularLocation>
</comment>
<name>A0A1T1ATI1_RHOFE</name>
<dbReference type="OrthoDB" id="5486360at2"/>
<evidence type="ECO:0000256" key="4">
    <source>
        <dbReference type="ARBA" id="ARBA00022692"/>
    </source>
</evidence>
<feature type="transmembrane region" description="Helical" evidence="7">
    <location>
        <begin position="208"/>
        <end position="228"/>
    </location>
</feature>
<dbReference type="GO" id="GO:0005886">
    <property type="term" value="C:plasma membrane"/>
    <property type="evidence" value="ECO:0007669"/>
    <property type="project" value="UniProtKB-SubCell"/>
</dbReference>
<dbReference type="AlphaFoldDB" id="A0A1T1ATI1"/>
<feature type="transmembrane region" description="Helical" evidence="7">
    <location>
        <begin position="386"/>
        <end position="407"/>
    </location>
</feature>
<dbReference type="STRING" id="28066.RF819_11645"/>
<dbReference type="Proteomes" id="UP000190750">
    <property type="component" value="Unassembled WGS sequence"/>
</dbReference>
<sequence>MTPKSQANPKRALISGAFWTVSTRWMLKGLGFVSTLIVARLLLPSDYGIVAMATLAAGLIQAMLDFGASTALLRKGAVSQAEIDSAWTLRLLEGCAVGLLLLGVAHPSALYFKEPRVEAVMWVLAACMVISSASNIGFTLAQKEFNFSLQFRHNLICKSIGVVATIAAAFLLRDYRALVIGVVTGYVSGCIMSYVMHPYRPRWNTTQIGEIWAVTKWLMLAGLGGFLLRKSDELIAARIGTTGEYGLYNVGADLGQLPTGELGPAMLRAFLPVLSSIQDDLARTNQAVIKTLSAVNTITLPVGLGFAAVATPATVLLLGAQWVEAAPFVALFALTGVVQFTASPLSTLLTLRGHTRLQNHIVWAEFAVFVLCSLVLVPQLHLPGLVWARIAASGVNAMVTALCASLYCQLALSAMVKVLLRPTLGAVSMYLLVSLVMPWVPGSAWSLVISITLGALAYTSWTLLTWFAAGRPEGLESTVYDFLVSGKRA</sequence>
<evidence type="ECO:0000256" key="2">
    <source>
        <dbReference type="ARBA" id="ARBA00007430"/>
    </source>
</evidence>
<reference evidence="8 9" key="1">
    <citation type="submission" date="2017-01" db="EMBL/GenBank/DDBJ databases">
        <title>Genome sequencing of Rhodoferax fermentans JCM 7819.</title>
        <authorList>
            <person name="Kim Y.J."/>
            <person name="Farh M.E.-A."/>
            <person name="Yang D.-C."/>
        </authorList>
    </citation>
    <scope>NUCLEOTIDE SEQUENCE [LARGE SCALE GENOMIC DNA]</scope>
    <source>
        <strain evidence="8 9">JCM 7819</strain>
    </source>
</reference>
<feature type="transmembrane region" description="Helical" evidence="7">
    <location>
        <begin position="298"/>
        <end position="322"/>
    </location>
</feature>
<evidence type="ECO:0000256" key="5">
    <source>
        <dbReference type="ARBA" id="ARBA00022989"/>
    </source>
</evidence>
<feature type="transmembrane region" description="Helical" evidence="7">
    <location>
        <begin position="328"/>
        <end position="349"/>
    </location>
</feature>
<keyword evidence="5 7" id="KW-1133">Transmembrane helix</keyword>